<dbReference type="InterPro" id="IPR003660">
    <property type="entry name" value="HAMP_dom"/>
</dbReference>
<dbReference type="SUPFAM" id="SSF55073">
    <property type="entry name" value="Nucleotide cyclase"/>
    <property type="match status" value="1"/>
</dbReference>
<dbReference type="PROSITE" id="PS50885">
    <property type="entry name" value="HAMP"/>
    <property type="match status" value="1"/>
</dbReference>
<dbReference type="CDD" id="cd06225">
    <property type="entry name" value="HAMP"/>
    <property type="match status" value="1"/>
</dbReference>
<dbReference type="InterPro" id="IPR035919">
    <property type="entry name" value="EAL_sf"/>
</dbReference>
<dbReference type="PROSITE" id="PS50887">
    <property type="entry name" value="GGDEF"/>
    <property type="match status" value="1"/>
</dbReference>
<dbReference type="SMART" id="SM00052">
    <property type="entry name" value="EAL"/>
    <property type="match status" value="1"/>
</dbReference>
<dbReference type="InterPro" id="IPR001633">
    <property type="entry name" value="EAL_dom"/>
</dbReference>
<keyword evidence="1" id="KW-0812">Transmembrane</keyword>
<evidence type="ECO:0000256" key="1">
    <source>
        <dbReference type="SAM" id="Phobius"/>
    </source>
</evidence>
<accession>A0ABT5U8C2</accession>
<dbReference type="SMART" id="SM00267">
    <property type="entry name" value="GGDEF"/>
    <property type="match status" value="1"/>
</dbReference>
<comment type="caution">
    <text evidence="5">The sequence shown here is derived from an EMBL/GenBank/DDBJ whole genome shotgun (WGS) entry which is preliminary data.</text>
</comment>
<reference evidence="5 6" key="1">
    <citation type="submission" date="2022-11" db="EMBL/GenBank/DDBJ databases">
        <title>Spartinivicinus poritis sp. nov., isolated from scleractinian coral Porites lutea.</title>
        <authorList>
            <person name="Zhang G."/>
            <person name="Cai L."/>
            <person name="Wei Q."/>
        </authorList>
    </citation>
    <scope>NUCLEOTIDE SEQUENCE [LARGE SCALE GENOMIC DNA]</scope>
    <source>
        <strain evidence="5 6">A2-2</strain>
    </source>
</reference>
<dbReference type="Pfam" id="PF00672">
    <property type="entry name" value="HAMP"/>
    <property type="match status" value="1"/>
</dbReference>
<evidence type="ECO:0000259" key="3">
    <source>
        <dbReference type="PROSITE" id="PS50885"/>
    </source>
</evidence>
<dbReference type="SUPFAM" id="SSF158472">
    <property type="entry name" value="HAMP domain-like"/>
    <property type="match status" value="1"/>
</dbReference>
<dbReference type="Gene3D" id="6.10.340.10">
    <property type="match status" value="1"/>
</dbReference>
<dbReference type="Pfam" id="PF00563">
    <property type="entry name" value="EAL"/>
    <property type="match status" value="1"/>
</dbReference>
<feature type="transmembrane region" description="Helical" evidence="1">
    <location>
        <begin position="291"/>
        <end position="312"/>
    </location>
</feature>
<dbReference type="InterPro" id="IPR043128">
    <property type="entry name" value="Rev_trsase/Diguanyl_cyclase"/>
</dbReference>
<sequence>MKLRAKIILLLMPTVVLPVLLLGFLAYKEIKRLYEHQTLDQMTLKIKEVKTQVNHLQRVSIGNISLLASTNLLKRYFQLDENKRYQLLYRPLLQVFQNYQNTYSDHFEIRLLLPDGYEDVRSTWEPVVNQTDQEGGEPWFRRLKESDQETQAFFMLHPDTQSLTLLVSKAVRLADQSIDPLFAEAKLRGYLVISVDTSELLQYLQQARIGNNGYMFLVDNQGQTLYSPKPDKTIMDKALFSRLKNQVNETLKAPFANDESYLSLVQLADNLSLIAVWPEADVHVITERVEVVVAVITFGTMLVGGFLLYWILNSLIVNPIVYLKQAALDIAEGNMKVAIDTRQTDEIGDLAKAFNDMRDSLRETGIALHKIAYQDSLTGLSNRNMFIESLNRTIAHCKRQKLCFALLFIDLDGFKVVNDTLGHDAGDDLLKTFANRLRLCLRTEDLISRNIADLSDSTLEPDEGVSRLGGDEFTILLNGVAKGEDASLVAERILEALSHPFILKGQRYHLGASIGITVYPDDGEEAGELLKHADTAMYHAKNLGKNTYQFYHNAMTTKAMERHELLTDLRKAIEQGQMVLHYQPQLELKSGELIGCEALVRWEHPTKGLIAPLRFIPLAEESGLIVPLGEWVLEEACRQAREWQLAGFKPLKVAVNVSNIQFNRMDICQLVTDKLSITELEAKYLLIELTETSIMQSGDVSFEMLQAIKGQGVGIAMDDFGTGYSSLGALKKLPIDNLKVDKSFIDEIPENSESKVIFKAIVAMTKQFGISLTAEGVETSEQCDFLQIHGCDFIQGYLLSKPLPPKEMEQFLANHSEPMLIKSG</sequence>
<dbReference type="Pfam" id="PF00990">
    <property type="entry name" value="GGDEF"/>
    <property type="match status" value="2"/>
</dbReference>
<evidence type="ECO:0000313" key="6">
    <source>
        <dbReference type="Proteomes" id="UP001528823"/>
    </source>
</evidence>
<dbReference type="Proteomes" id="UP001528823">
    <property type="component" value="Unassembled WGS sequence"/>
</dbReference>
<dbReference type="Gene3D" id="3.30.70.270">
    <property type="match status" value="1"/>
</dbReference>
<gene>
    <name evidence="5" type="ORF">ORQ98_06845</name>
</gene>
<dbReference type="CDD" id="cd01949">
    <property type="entry name" value="GGDEF"/>
    <property type="match status" value="1"/>
</dbReference>
<dbReference type="SMART" id="SM00304">
    <property type="entry name" value="HAMP"/>
    <property type="match status" value="1"/>
</dbReference>
<dbReference type="SUPFAM" id="SSF103190">
    <property type="entry name" value="Sensory domain-like"/>
    <property type="match status" value="1"/>
</dbReference>
<dbReference type="EMBL" id="JAPMOU010000006">
    <property type="protein sequence ID" value="MDE1461683.1"/>
    <property type="molecule type" value="Genomic_DNA"/>
</dbReference>
<dbReference type="InterPro" id="IPR029787">
    <property type="entry name" value="Nucleotide_cyclase"/>
</dbReference>
<keyword evidence="1" id="KW-1133">Transmembrane helix</keyword>
<evidence type="ECO:0000259" key="4">
    <source>
        <dbReference type="PROSITE" id="PS50887"/>
    </source>
</evidence>
<dbReference type="Gene3D" id="3.30.450.20">
    <property type="entry name" value="PAS domain"/>
    <property type="match status" value="1"/>
</dbReference>
<dbReference type="RefSeq" id="WP_274688045.1">
    <property type="nucleotide sequence ID" value="NZ_JAPMOU010000006.1"/>
</dbReference>
<feature type="domain" description="EAL" evidence="2">
    <location>
        <begin position="562"/>
        <end position="816"/>
    </location>
</feature>
<dbReference type="InterPro" id="IPR029151">
    <property type="entry name" value="Sensor-like_sf"/>
</dbReference>
<dbReference type="PANTHER" id="PTHR44757:SF2">
    <property type="entry name" value="BIOFILM ARCHITECTURE MAINTENANCE PROTEIN MBAA"/>
    <property type="match status" value="1"/>
</dbReference>
<name>A0ABT5U8C2_9GAMM</name>
<dbReference type="Gene3D" id="3.20.20.450">
    <property type="entry name" value="EAL domain"/>
    <property type="match status" value="1"/>
</dbReference>
<dbReference type="InterPro" id="IPR000160">
    <property type="entry name" value="GGDEF_dom"/>
</dbReference>
<keyword evidence="6" id="KW-1185">Reference proteome</keyword>
<dbReference type="PANTHER" id="PTHR44757">
    <property type="entry name" value="DIGUANYLATE CYCLASE DGCP"/>
    <property type="match status" value="1"/>
</dbReference>
<dbReference type="PROSITE" id="PS50883">
    <property type="entry name" value="EAL"/>
    <property type="match status" value="1"/>
</dbReference>
<dbReference type="CDD" id="cd01948">
    <property type="entry name" value="EAL"/>
    <property type="match status" value="1"/>
</dbReference>
<feature type="domain" description="GGDEF" evidence="4">
    <location>
        <begin position="402"/>
        <end position="553"/>
    </location>
</feature>
<organism evidence="5 6">
    <name type="scientific">Spartinivicinus poritis</name>
    <dbReference type="NCBI Taxonomy" id="2994640"/>
    <lineage>
        <taxon>Bacteria</taxon>
        <taxon>Pseudomonadati</taxon>
        <taxon>Pseudomonadota</taxon>
        <taxon>Gammaproteobacteria</taxon>
        <taxon>Oceanospirillales</taxon>
        <taxon>Zooshikellaceae</taxon>
        <taxon>Spartinivicinus</taxon>
    </lineage>
</organism>
<dbReference type="SUPFAM" id="SSF141868">
    <property type="entry name" value="EAL domain-like"/>
    <property type="match status" value="1"/>
</dbReference>
<evidence type="ECO:0000313" key="5">
    <source>
        <dbReference type="EMBL" id="MDE1461683.1"/>
    </source>
</evidence>
<feature type="domain" description="HAMP" evidence="3">
    <location>
        <begin position="314"/>
        <end position="366"/>
    </location>
</feature>
<evidence type="ECO:0000259" key="2">
    <source>
        <dbReference type="PROSITE" id="PS50883"/>
    </source>
</evidence>
<feature type="transmembrane region" description="Helical" evidence="1">
    <location>
        <begin position="6"/>
        <end position="27"/>
    </location>
</feature>
<protein>
    <submittedName>
        <fullName evidence="5">EAL domain-containing protein</fullName>
    </submittedName>
</protein>
<keyword evidence="1" id="KW-0472">Membrane</keyword>
<dbReference type="NCBIfam" id="TIGR00254">
    <property type="entry name" value="GGDEF"/>
    <property type="match status" value="2"/>
</dbReference>
<dbReference type="InterPro" id="IPR052155">
    <property type="entry name" value="Biofilm_reg_signaling"/>
</dbReference>
<proteinExistence type="predicted"/>